<dbReference type="Pfam" id="PF24693">
    <property type="entry name" value="DUF7660"/>
    <property type="match status" value="1"/>
</dbReference>
<dbReference type="RefSeq" id="WP_104142666.1">
    <property type="nucleotide sequence ID" value="NZ_PREU01000002.1"/>
</dbReference>
<proteinExistence type="predicted"/>
<dbReference type="AlphaFoldDB" id="A0A2S5GWP1"/>
<accession>A0A2S5GWP1</accession>
<organism evidence="2 3">
    <name type="scientific">Achromobacter spanius</name>
    <dbReference type="NCBI Taxonomy" id="217203"/>
    <lineage>
        <taxon>Bacteria</taxon>
        <taxon>Pseudomonadati</taxon>
        <taxon>Pseudomonadota</taxon>
        <taxon>Betaproteobacteria</taxon>
        <taxon>Burkholderiales</taxon>
        <taxon>Alcaligenaceae</taxon>
        <taxon>Achromobacter</taxon>
    </lineage>
</organism>
<protein>
    <recommendedName>
        <fullName evidence="1">DUF7660 domain-containing protein</fullName>
    </recommendedName>
</protein>
<reference evidence="2 3" key="1">
    <citation type="submission" date="2018-02" db="EMBL/GenBank/DDBJ databases">
        <title>Draft Genome of Achromobacter spanius stain 6.</title>
        <authorList>
            <person name="Gunasekera T.S."/>
            <person name="Radwan O."/>
            <person name="Ruiz O.N."/>
        </authorList>
    </citation>
    <scope>NUCLEOTIDE SEQUENCE [LARGE SCALE GENOMIC DNA]</scope>
    <source>
        <strain evidence="2 3">6</strain>
    </source>
</reference>
<name>A0A2S5GWP1_9BURK</name>
<evidence type="ECO:0000313" key="2">
    <source>
        <dbReference type="EMBL" id="PPA77507.1"/>
    </source>
</evidence>
<dbReference type="Proteomes" id="UP000239990">
    <property type="component" value="Unassembled WGS sequence"/>
</dbReference>
<gene>
    <name evidence="2" type="ORF">C4E15_05660</name>
</gene>
<evidence type="ECO:0000259" key="1">
    <source>
        <dbReference type="Pfam" id="PF24693"/>
    </source>
</evidence>
<feature type="domain" description="DUF7660" evidence="1">
    <location>
        <begin position="11"/>
        <end position="83"/>
    </location>
</feature>
<sequence>MKFDRVMDIHTKEDLADFIGEFREGLVLNPDDWENPSLESFLAAMETWIRSIDMYAKNSGDSDVVSPSWRTFAKILCASKVYE</sequence>
<comment type="caution">
    <text evidence="2">The sequence shown here is derived from an EMBL/GenBank/DDBJ whole genome shotgun (WGS) entry which is preliminary data.</text>
</comment>
<dbReference type="InterPro" id="IPR056077">
    <property type="entry name" value="DUF7660"/>
</dbReference>
<dbReference type="EMBL" id="PREU01000002">
    <property type="protein sequence ID" value="PPA77507.1"/>
    <property type="molecule type" value="Genomic_DNA"/>
</dbReference>
<evidence type="ECO:0000313" key="3">
    <source>
        <dbReference type="Proteomes" id="UP000239990"/>
    </source>
</evidence>
<dbReference type="OrthoDB" id="1373771at2"/>